<protein>
    <recommendedName>
        <fullName evidence="3">Mediator of RNA polymerase II transcription subunit 13</fullName>
    </recommendedName>
</protein>
<evidence type="ECO:0000313" key="10">
    <source>
        <dbReference type="Proteomes" id="UP000194236"/>
    </source>
</evidence>
<keyword evidence="7" id="KW-0539">Nucleus</keyword>
<dbReference type="PANTHER" id="PTHR48249:SF3">
    <property type="entry name" value="MEDIATOR OF RNA POLYMERASE II TRANSCRIPTION SUBUNIT 13"/>
    <property type="match status" value="1"/>
</dbReference>
<gene>
    <name evidence="9" type="ORF">BLA29_011112</name>
</gene>
<feature type="non-terminal residue" evidence="9">
    <location>
        <position position="211"/>
    </location>
</feature>
<evidence type="ECO:0000313" key="9">
    <source>
        <dbReference type="EMBL" id="OTF80133.1"/>
    </source>
</evidence>
<dbReference type="AlphaFoldDB" id="A0A1Y3BJZ5"/>
<comment type="similarity">
    <text evidence="2">Belongs to the Mediator complex subunit 13 family.</text>
</comment>
<evidence type="ECO:0000256" key="5">
    <source>
        <dbReference type="ARBA" id="ARBA00023015"/>
    </source>
</evidence>
<comment type="caution">
    <text evidence="9">The sequence shown here is derived from an EMBL/GenBank/DDBJ whole genome shotgun (WGS) entry which is preliminary data.</text>
</comment>
<evidence type="ECO:0000256" key="3">
    <source>
        <dbReference type="ARBA" id="ARBA00019618"/>
    </source>
</evidence>
<dbReference type="EMBL" id="MUJZ01019805">
    <property type="protein sequence ID" value="OTF80133.1"/>
    <property type="molecule type" value="Genomic_DNA"/>
</dbReference>
<accession>A0A1Y3BJZ5</accession>
<name>A0A1Y3BJZ5_EURMA</name>
<evidence type="ECO:0000256" key="4">
    <source>
        <dbReference type="ARBA" id="ARBA00022491"/>
    </source>
</evidence>
<reference evidence="9 10" key="1">
    <citation type="submission" date="2017-03" db="EMBL/GenBank/DDBJ databases">
        <title>Genome Survey of Euroglyphus maynei.</title>
        <authorList>
            <person name="Arlian L.G."/>
            <person name="Morgan M.S."/>
            <person name="Rider S.D."/>
        </authorList>
    </citation>
    <scope>NUCLEOTIDE SEQUENCE [LARGE SCALE GENOMIC DNA]</scope>
    <source>
        <strain evidence="9">Arlian Lab</strain>
        <tissue evidence="9">Whole body</tissue>
    </source>
</reference>
<evidence type="ECO:0000256" key="1">
    <source>
        <dbReference type="ARBA" id="ARBA00004123"/>
    </source>
</evidence>
<keyword evidence="10" id="KW-1185">Reference proteome</keyword>
<evidence type="ECO:0000259" key="8">
    <source>
        <dbReference type="Pfam" id="PF18296"/>
    </source>
</evidence>
<feature type="domain" description="MID" evidence="8">
    <location>
        <begin position="90"/>
        <end position="191"/>
    </location>
</feature>
<keyword evidence="6" id="KW-0804">Transcription</keyword>
<dbReference type="Proteomes" id="UP000194236">
    <property type="component" value="Unassembled WGS sequence"/>
</dbReference>
<evidence type="ECO:0000256" key="7">
    <source>
        <dbReference type="ARBA" id="ARBA00023242"/>
    </source>
</evidence>
<dbReference type="InterPro" id="IPR041285">
    <property type="entry name" value="MID_MedPIWI"/>
</dbReference>
<dbReference type="InterPro" id="IPR051139">
    <property type="entry name" value="Mediator_complx_sub13"/>
</dbReference>
<evidence type="ECO:0000256" key="6">
    <source>
        <dbReference type="ARBA" id="ARBA00023163"/>
    </source>
</evidence>
<dbReference type="OrthoDB" id="103819at2759"/>
<dbReference type="GO" id="GO:0045944">
    <property type="term" value="P:positive regulation of transcription by RNA polymerase II"/>
    <property type="evidence" value="ECO:0007669"/>
    <property type="project" value="TreeGrafter"/>
</dbReference>
<keyword evidence="4" id="KW-0678">Repressor</keyword>
<organism evidence="9 10">
    <name type="scientific">Euroglyphus maynei</name>
    <name type="common">Mayne's house dust mite</name>
    <dbReference type="NCBI Taxonomy" id="6958"/>
    <lineage>
        <taxon>Eukaryota</taxon>
        <taxon>Metazoa</taxon>
        <taxon>Ecdysozoa</taxon>
        <taxon>Arthropoda</taxon>
        <taxon>Chelicerata</taxon>
        <taxon>Arachnida</taxon>
        <taxon>Acari</taxon>
        <taxon>Acariformes</taxon>
        <taxon>Sarcoptiformes</taxon>
        <taxon>Astigmata</taxon>
        <taxon>Psoroptidia</taxon>
        <taxon>Analgoidea</taxon>
        <taxon>Pyroglyphidae</taxon>
        <taxon>Pyroglyphinae</taxon>
        <taxon>Euroglyphus</taxon>
    </lineage>
</organism>
<keyword evidence="5" id="KW-0805">Transcription regulation</keyword>
<comment type="subcellular location">
    <subcellularLocation>
        <location evidence="1">Nucleus</location>
    </subcellularLocation>
</comment>
<dbReference type="GO" id="GO:0003713">
    <property type="term" value="F:transcription coactivator activity"/>
    <property type="evidence" value="ECO:0007669"/>
    <property type="project" value="TreeGrafter"/>
</dbReference>
<sequence>MLTLKTLQPLMQESVQRKGSLNDNVTYNTVKGPLTWRQFHRLAGRGTECQCEPQPIPSLMVGYDRECVALSPFGLKFWEKLSLEPYAITRDVYYVVIIPADMESKLSTVRNFFKELSATYEILRLGRHTPLAKLSNDAGIYVLSNDNGNGKLNNDYQQSMDDWFQQLGDSNLAQKIRSFAHALYELLPSFTPSSVGDRSMKSEKSHSTIGQ</sequence>
<dbReference type="GO" id="GO:0016592">
    <property type="term" value="C:mediator complex"/>
    <property type="evidence" value="ECO:0007669"/>
    <property type="project" value="TreeGrafter"/>
</dbReference>
<dbReference type="Pfam" id="PF18296">
    <property type="entry name" value="MID_MedPIWI"/>
    <property type="match status" value="1"/>
</dbReference>
<evidence type="ECO:0000256" key="2">
    <source>
        <dbReference type="ARBA" id="ARBA00009354"/>
    </source>
</evidence>
<dbReference type="PANTHER" id="PTHR48249">
    <property type="entry name" value="MEDIATOR OF RNA POLYMERASE II TRANSCRIPTION SUBUNIT 13"/>
    <property type="match status" value="1"/>
</dbReference>
<proteinExistence type="inferred from homology"/>